<organism evidence="2 3">
    <name type="scientific">Zosterops borbonicus</name>
    <dbReference type="NCBI Taxonomy" id="364589"/>
    <lineage>
        <taxon>Eukaryota</taxon>
        <taxon>Metazoa</taxon>
        <taxon>Chordata</taxon>
        <taxon>Craniata</taxon>
        <taxon>Vertebrata</taxon>
        <taxon>Euteleostomi</taxon>
        <taxon>Archelosauria</taxon>
        <taxon>Archosauria</taxon>
        <taxon>Dinosauria</taxon>
        <taxon>Saurischia</taxon>
        <taxon>Theropoda</taxon>
        <taxon>Coelurosauria</taxon>
        <taxon>Aves</taxon>
        <taxon>Neognathae</taxon>
        <taxon>Neoaves</taxon>
        <taxon>Telluraves</taxon>
        <taxon>Australaves</taxon>
        <taxon>Passeriformes</taxon>
        <taxon>Sylvioidea</taxon>
        <taxon>Zosteropidae</taxon>
        <taxon>Zosterops</taxon>
    </lineage>
</organism>
<dbReference type="AlphaFoldDB" id="A0A8K1LMI4"/>
<protein>
    <submittedName>
        <fullName evidence="2">Uncharacterized protein</fullName>
    </submittedName>
</protein>
<evidence type="ECO:0000313" key="3">
    <source>
        <dbReference type="Proteomes" id="UP000796761"/>
    </source>
</evidence>
<dbReference type="Proteomes" id="UP000796761">
    <property type="component" value="Unassembled WGS sequence"/>
</dbReference>
<feature type="region of interest" description="Disordered" evidence="1">
    <location>
        <begin position="108"/>
        <end position="149"/>
    </location>
</feature>
<keyword evidence="3" id="KW-1185">Reference proteome</keyword>
<name>A0A8K1LMI4_9PASS</name>
<evidence type="ECO:0000256" key="1">
    <source>
        <dbReference type="SAM" id="MobiDB-lite"/>
    </source>
</evidence>
<comment type="caution">
    <text evidence="2">The sequence shown here is derived from an EMBL/GenBank/DDBJ whole genome shotgun (WGS) entry which is preliminary data.</text>
</comment>
<sequence length="149" mass="16999">MVRRLCPCSPWRSTGMQRSICSPCRNPCQRRWMPKGGCESGEAHSGESSWQDLWLSGEMSPSWSSLLLKDCTLWKRPTLEQYVKKCSPWEVTTLEKFAEDCSFGRDPTLEERKSMKNLSPEEEGAAETMSDELTTVPITHPLSLLGERR</sequence>
<evidence type="ECO:0000313" key="2">
    <source>
        <dbReference type="EMBL" id="TRZ19277.1"/>
    </source>
</evidence>
<proteinExistence type="predicted"/>
<accession>A0A8K1LMI4</accession>
<dbReference type="OrthoDB" id="9400201at2759"/>
<gene>
    <name evidence="2" type="ORF">HGM15179_007833</name>
</gene>
<reference evidence="2" key="1">
    <citation type="submission" date="2019-04" db="EMBL/GenBank/DDBJ databases">
        <title>Genome assembly of Zosterops borbonicus 15179.</title>
        <authorList>
            <person name="Leroy T."/>
            <person name="Anselmetti Y."/>
            <person name="Tilak M.-K."/>
            <person name="Nabholz B."/>
        </authorList>
    </citation>
    <scope>NUCLEOTIDE SEQUENCE</scope>
    <source>
        <strain evidence="2">HGM_15179</strain>
        <tissue evidence="2">Muscle</tissue>
    </source>
</reference>
<dbReference type="EMBL" id="SWJQ01000191">
    <property type="protein sequence ID" value="TRZ19277.1"/>
    <property type="molecule type" value="Genomic_DNA"/>
</dbReference>